<dbReference type="PROSITE" id="PS00018">
    <property type="entry name" value="EF_HAND_1"/>
    <property type="match status" value="1"/>
</dbReference>
<feature type="signal peptide" evidence="3">
    <location>
        <begin position="1"/>
        <end position="15"/>
    </location>
</feature>
<proteinExistence type="predicted"/>
<dbReference type="EMBL" id="JAYMYS010000006">
    <property type="protein sequence ID" value="KAK7390187.1"/>
    <property type="molecule type" value="Genomic_DNA"/>
</dbReference>
<feature type="region of interest" description="Disordered" evidence="2">
    <location>
        <begin position="95"/>
        <end position="137"/>
    </location>
</feature>
<dbReference type="PROSITE" id="PS50330">
    <property type="entry name" value="UIM"/>
    <property type="match status" value="1"/>
</dbReference>
<dbReference type="GO" id="GO:0005509">
    <property type="term" value="F:calcium ion binding"/>
    <property type="evidence" value="ECO:0007669"/>
    <property type="project" value="InterPro"/>
</dbReference>
<dbReference type="CDD" id="cd00051">
    <property type="entry name" value="EFh"/>
    <property type="match status" value="1"/>
</dbReference>
<dbReference type="Pfam" id="PF02809">
    <property type="entry name" value="UIM"/>
    <property type="match status" value="1"/>
</dbReference>
<dbReference type="InterPro" id="IPR003903">
    <property type="entry name" value="UIM_dom"/>
</dbReference>
<accession>A0AAN9S778</accession>
<dbReference type="Pfam" id="PF13499">
    <property type="entry name" value="EF-hand_7"/>
    <property type="match status" value="1"/>
</dbReference>
<dbReference type="Gene3D" id="6.10.140.100">
    <property type="match status" value="1"/>
</dbReference>
<protein>
    <recommendedName>
        <fullName evidence="4">EF-hand domain-containing protein</fullName>
    </recommendedName>
</protein>
<gene>
    <name evidence="5" type="ORF">VNO78_25486</name>
</gene>
<evidence type="ECO:0000259" key="4">
    <source>
        <dbReference type="PROSITE" id="PS50222"/>
    </source>
</evidence>
<feature type="compositionally biased region" description="Acidic residues" evidence="2">
    <location>
        <begin position="181"/>
        <end position="194"/>
    </location>
</feature>
<evidence type="ECO:0000256" key="1">
    <source>
        <dbReference type="ARBA" id="ARBA00022837"/>
    </source>
</evidence>
<organism evidence="5 6">
    <name type="scientific">Psophocarpus tetragonolobus</name>
    <name type="common">Winged bean</name>
    <name type="synonym">Dolichos tetragonolobus</name>
    <dbReference type="NCBI Taxonomy" id="3891"/>
    <lineage>
        <taxon>Eukaryota</taxon>
        <taxon>Viridiplantae</taxon>
        <taxon>Streptophyta</taxon>
        <taxon>Embryophyta</taxon>
        <taxon>Tracheophyta</taxon>
        <taxon>Spermatophyta</taxon>
        <taxon>Magnoliopsida</taxon>
        <taxon>eudicotyledons</taxon>
        <taxon>Gunneridae</taxon>
        <taxon>Pentapetalae</taxon>
        <taxon>rosids</taxon>
        <taxon>fabids</taxon>
        <taxon>Fabales</taxon>
        <taxon>Fabaceae</taxon>
        <taxon>Papilionoideae</taxon>
        <taxon>50 kb inversion clade</taxon>
        <taxon>NPAAA clade</taxon>
        <taxon>indigoferoid/millettioid clade</taxon>
        <taxon>Phaseoleae</taxon>
        <taxon>Psophocarpus</taxon>
    </lineage>
</organism>
<keyword evidence="1" id="KW-0106">Calcium</keyword>
<keyword evidence="6" id="KW-1185">Reference proteome</keyword>
<dbReference type="InterPro" id="IPR002048">
    <property type="entry name" value="EF_hand_dom"/>
</dbReference>
<dbReference type="SUPFAM" id="SSF47473">
    <property type="entry name" value="EF-hand"/>
    <property type="match status" value="1"/>
</dbReference>
<dbReference type="AlphaFoldDB" id="A0AAN9S778"/>
<feature type="domain" description="EF-hand" evidence="4">
    <location>
        <begin position="343"/>
        <end position="378"/>
    </location>
</feature>
<name>A0AAN9S778_PSOTE</name>
<dbReference type="Proteomes" id="UP001386955">
    <property type="component" value="Unassembled WGS sequence"/>
</dbReference>
<feature type="region of interest" description="Disordered" evidence="2">
    <location>
        <begin position="278"/>
        <end position="298"/>
    </location>
</feature>
<feature type="compositionally biased region" description="Basic and acidic residues" evidence="2">
    <location>
        <begin position="95"/>
        <end position="108"/>
    </location>
</feature>
<keyword evidence="3" id="KW-0732">Signal</keyword>
<evidence type="ECO:0000256" key="3">
    <source>
        <dbReference type="SAM" id="SignalP"/>
    </source>
</evidence>
<feature type="chain" id="PRO_5042928675" description="EF-hand domain-containing protein" evidence="3">
    <location>
        <begin position="16"/>
        <end position="381"/>
    </location>
</feature>
<dbReference type="InterPro" id="IPR011992">
    <property type="entry name" value="EF-hand-dom_pair"/>
</dbReference>
<evidence type="ECO:0000313" key="6">
    <source>
        <dbReference type="Proteomes" id="UP001386955"/>
    </source>
</evidence>
<dbReference type="InterPro" id="IPR018247">
    <property type="entry name" value="EF_Hand_1_Ca_BS"/>
</dbReference>
<feature type="compositionally biased region" description="Basic residues" evidence="2">
    <location>
        <begin position="215"/>
        <end position="233"/>
    </location>
</feature>
<evidence type="ECO:0000256" key="2">
    <source>
        <dbReference type="SAM" id="MobiDB-lite"/>
    </source>
</evidence>
<dbReference type="PROSITE" id="PS50222">
    <property type="entry name" value="EF_HAND_2"/>
    <property type="match status" value="1"/>
</dbReference>
<feature type="region of interest" description="Disordered" evidence="2">
    <location>
        <begin position="163"/>
        <end position="233"/>
    </location>
</feature>
<evidence type="ECO:0000313" key="5">
    <source>
        <dbReference type="EMBL" id="KAK7390187.1"/>
    </source>
</evidence>
<dbReference type="SMART" id="SM00054">
    <property type="entry name" value="EFh"/>
    <property type="match status" value="2"/>
</dbReference>
<sequence>MPLHWWHGWCSLCIGQCMMGVAMERRVTKVILQNKKEKKKPELTLCNVKLILDTRFSMGPLSWLGQTRGWIRITCPKKPKPNSIVSTQYQTSIEKSIEQSEMAKRETSDSESEDASSSGAEDAQTVRNGKKGVSEYEKQRLSRIAENKARLEALGLPQMASSFKASTHHSVNKGKEKVKNDDDEEYVPEEDEAEPVSTSSSQQDEDFELQNASASRKRKVKGKGLKKKAGVSGKKHVNNSEYIDCDDEDEALRKAIALSLQDSAAGSYLPDKNVVKTSKTEIKGNTPVQEEKGRKKNKKSFASRLQLTEDELIVHFFQLDEAGNGTVNVRDLQRAATAHDFLWTDKELVDMIRFFDDDGDGKLSLDDFRKIVVRCNLIKGS</sequence>
<reference evidence="5 6" key="1">
    <citation type="submission" date="2024-01" db="EMBL/GenBank/DDBJ databases">
        <title>The genomes of 5 underutilized Papilionoideae crops provide insights into root nodulation and disease resistanc.</title>
        <authorList>
            <person name="Jiang F."/>
        </authorList>
    </citation>
    <scope>NUCLEOTIDE SEQUENCE [LARGE SCALE GENOMIC DNA]</scope>
    <source>
        <strain evidence="5">DUOXIRENSHENG_FW03</strain>
        <tissue evidence="5">Leaves</tissue>
    </source>
</reference>
<dbReference type="Gene3D" id="1.10.238.10">
    <property type="entry name" value="EF-hand"/>
    <property type="match status" value="1"/>
</dbReference>
<comment type="caution">
    <text evidence="5">The sequence shown here is derived from an EMBL/GenBank/DDBJ whole genome shotgun (WGS) entry which is preliminary data.</text>
</comment>